<dbReference type="HOGENOM" id="CLU_1421438_0_0_1"/>
<feature type="compositionally biased region" description="Polar residues" evidence="1">
    <location>
        <begin position="84"/>
        <end position="96"/>
    </location>
</feature>
<evidence type="ECO:0000313" key="3">
    <source>
        <dbReference type="Proteomes" id="UP000053617"/>
    </source>
</evidence>
<accession>A0A0D2IHL5</accession>
<dbReference type="VEuPathDB" id="FungiDB:Z518_06151"/>
<keyword evidence="3" id="KW-1185">Reference proteome</keyword>
<dbReference type="RefSeq" id="XP_013272415.1">
    <property type="nucleotide sequence ID" value="XM_013416961.1"/>
</dbReference>
<reference evidence="2 3" key="1">
    <citation type="submission" date="2015-01" db="EMBL/GenBank/DDBJ databases">
        <title>The Genome Sequence of Rhinocladiella mackenzie CBS 650.93.</title>
        <authorList>
            <consortium name="The Broad Institute Genomics Platform"/>
            <person name="Cuomo C."/>
            <person name="de Hoog S."/>
            <person name="Gorbushina A."/>
            <person name="Stielow B."/>
            <person name="Teixiera M."/>
            <person name="Abouelleil A."/>
            <person name="Chapman S.B."/>
            <person name="Priest M."/>
            <person name="Young S.K."/>
            <person name="Wortman J."/>
            <person name="Nusbaum C."/>
            <person name="Birren B."/>
        </authorList>
    </citation>
    <scope>NUCLEOTIDE SEQUENCE [LARGE SCALE GENOMIC DNA]</scope>
    <source>
        <strain evidence="2 3">CBS 650.93</strain>
    </source>
</reference>
<name>A0A0D2IHL5_9EURO</name>
<sequence>MSSLDPTAFPRPSQQTDLNQAFNPASKASAEKSTSHDASSTSPKITDYRSPHDVPSQHREAARPSALGSGDRGPLTEKLIPESDAQNYSKSNSNVEGEQMRAPGEGEVANAVRTGGGGGYEEQESLTQNFGRKEAGHERELHRRGKRTGKEIEEEANEDWTGKKADIASALGNGRDGRDDISRPRIVLAAEE</sequence>
<feature type="compositionally biased region" description="Basic and acidic residues" evidence="1">
    <location>
        <begin position="46"/>
        <end position="62"/>
    </location>
</feature>
<dbReference type="Proteomes" id="UP000053617">
    <property type="component" value="Unassembled WGS sequence"/>
</dbReference>
<dbReference type="EMBL" id="KN847478">
    <property type="protein sequence ID" value="KIX05279.1"/>
    <property type="molecule type" value="Genomic_DNA"/>
</dbReference>
<feature type="region of interest" description="Disordered" evidence="1">
    <location>
        <begin position="1"/>
        <end position="192"/>
    </location>
</feature>
<gene>
    <name evidence="2" type="ORF">Z518_06151</name>
</gene>
<proteinExistence type="predicted"/>
<feature type="compositionally biased region" description="Polar residues" evidence="1">
    <location>
        <begin position="12"/>
        <end position="23"/>
    </location>
</feature>
<evidence type="ECO:0000256" key="1">
    <source>
        <dbReference type="SAM" id="MobiDB-lite"/>
    </source>
</evidence>
<dbReference type="OrthoDB" id="3438962at2759"/>
<feature type="compositionally biased region" description="Basic and acidic residues" evidence="1">
    <location>
        <begin position="131"/>
        <end position="141"/>
    </location>
</feature>
<dbReference type="AlphaFoldDB" id="A0A0D2IHL5"/>
<organism evidence="2 3">
    <name type="scientific">Rhinocladiella mackenziei CBS 650.93</name>
    <dbReference type="NCBI Taxonomy" id="1442369"/>
    <lineage>
        <taxon>Eukaryota</taxon>
        <taxon>Fungi</taxon>
        <taxon>Dikarya</taxon>
        <taxon>Ascomycota</taxon>
        <taxon>Pezizomycotina</taxon>
        <taxon>Eurotiomycetes</taxon>
        <taxon>Chaetothyriomycetidae</taxon>
        <taxon>Chaetothyriales</taxon>
        <taxon>Herpotrichiellaceae</taxon>
        <taxon>Rhinocladiella</taxon>
    </lineage>
</organism>
<dbReference type="STRING" id="1442369.A0A0D2IHL5"/>
<dbReference type="GeneID" id="25294222"/>
<protein>
    <submittedName>
        <fullName evidence="2">Uncharacterized protein</fullName>
    </submittedName>
</protein>
<evidence type="ECO:0000313" key="2">
    <source>
        <dbReference type="EMBL" id="KIX05279.1"/>
    </source>
</evidence>